<reference evidence="1 2" key="1">
    <citation type="submission" date="2019-03" db="EMBL/GenBank/DDBJ databases">
        <title>Genomic Encyclopedia of Type Strains, Phase IV (KMG-IV): sequencing the most valuable type-strain genomes for metagenomic binning, comparative biology and taxonomic classification.</title>
        <authorList>
            <person name="Goeker M."/>
        </authorList>
    </citation>
    <scope>NUCLEOTIDE SEQUENCE [LARGE SCALE GENOMIC DNA]</scope>
    <source>
        <strain evidence="1 2">DSM 29489</strain>
    </source>
</reference>
<comment type="caution">
    <text evidence="1">The sequence shown here is derived from an EMBL/GenBank/DDBJ whole genome shotgun (WGS) entry which is preliminary data.</text>
</comment>
<dbReference type="InterPro" id="IPR050155">
    <property type="entry name" value="HAD-like_hydrolase_sf"/>
</dbReference>
<protein>
    <submittedName>
        <fullName evidence="1">Phosphoglycolate phosphatase</fullName>
    </submittedName>
</protein>
<dbReference type="GO" id="GO:0004713">
    <property type="term" value="F:protein tyrosine kinase activity"/>
    <property type="evidence" value="ECO:0007669"/>
    <property type="project" value="TreeGrafter"/>
</dbReference>
<dbReference type="EMBL" id="SLZZ01000007">
    <property type="protein sequence ID" value="TCS79856.1"/>
    <property type="molecule type" value="Genomic_DNA"/>
</dbReference>
<proteinExistence type="predicted"/>
<keyword evidence="2" id="KW-1185">Reference proteome</keyword>
<dbReference type="PANTHER" id="PTHR43434:SF20">
    <property type="entry name" value="5'-NUCLEOTIDASE"/>
    <property type="match status" value="1"/>
</dbReference>
<dbReference type="FunFam" id="3.40.50.1000:FF:000022">
    <property type="entry name" value="Phosphoglycolate phosphatase"/>
    <property type="match status" value="1"/>
</dbReference>
<evidence type="ECO:0000313" key="2">
    <source>
        <dbReference type="Proteomes" id="UP000295726"/>
    </source>
</evidence>
<dbReference type="Gene3D" id="1.10.150.240">
    <property type="entry name" value="Putative phosphatase, domain 2"/>
    <property type="match status" value="1"/>
</dbReference>
<dbReference type="CDD" id="cd04302">
    <property type="entry name" value="HAD_5NT"/>
    <property type="match status" value="1"/>
</dbReference>
<dbReference type="Pfam" id="PF13419">
    <property type="entry name" value="HAD_2"/>
    <property type="match status" value="1"/>
</dbReference>
<sequence>MEIKTVLFDLDGTLTDSGPGIINSVKYALKKCGIEVSDPDGLRSFIGPPLKEQFKWYCGFSEKESSRAVEFYREYYKEKGIFENEVYEEIPELLQTLKQAGKTIIMATSKPEYFARIIADHYHLSEYFDFMGGSLMNETRTKKSEVIEYVLEECQIQDRSSTIMIGDRDYDIKGAKESGICSMGVLYGYGSKEELENAGADIIIDEPMEAAEYILDDVGVKRYFAP</sequence>
<dbReference type="InterPro" id="IPR023198">
    <property type="entry name" value="PGP-like_dom2"/>
</dbReference>
<dbReference type="GO" id="GO:0005829">
    <property type="term" value="C:cytosol"/>
    <property type="evidence" value="ECO:0007669"/>
    <property type="project" value="TreeGrafter"/>
</dbReference>
<dbReference type="AlphaFoldDB" id="A0A4R3K9V9"/>
<dbReference type="SFLD" id="SFLDG01135">
    <property type="entry name" value="C1.5.6:_HAD__Beta-PGM__Phospha"/>
    <property type="match status" value="1"/>
</dbReference>
<dbReference type="InterPro" id="IPR023214">
    <property type="entry name" value="HAD_sf"/>
</dbReference>
<dbReference type="SFLD" id="SFLDS00003">
    <property type="entry name" value="Haloacid_Dehalogenase"/>
    <property type="match status" value="1"/>
</dbReference>
<accession>A0A4R3K9V9</accession>
<dbReference type="Proteomes" id="UP000295726">
    <property type="component" value="Unassembled WGS sequence"/>
</dbReference>
<evidence type="ECO:0000313" key="1">
    <source>
        <dbReference type="EMBL" id="TCS79856.1"/>
    </source>
</evidence>
<dbReference type="Gene3D" id="3.40.50.1000">
    <property type="entry name" value="HAD superfamily/HAD-like"/>
    <property type="match status" value="1"/>
</dbReference>
<dbReference type="PANTHER" id="PTHR43434">
    <property type="entry name" value="PHOSPHOGLYCOLATE PHOSPHATASE"/>
    <property type="match status" value="1"/>
</dbReference>
<organism evidence="1 2">
    <name type="scientific">Muricomes intestini</name>
    <dbReference type="NCBI Taxonomy" id="1796634"/>
    <lineage>
        <taxon>Bacteria</taxon>
        <taxon>Bacillati</taxon>
        <taxon>Bacillota</taxon>
        <taxon>Clostridia</taxon>
        <taxon>Lachnospirales</taxon>
        <taxon>Lachnospiraceae</taxon>
        <taxon>Muricomes</taxon>
    </lineage>
</organism>
<dbReference type="InterPro" id="IPR036412">
    <property type="entry name" value="HAD-like_sf"/>
</dbReference>
<name>A0A4R3K9V9_9FIRM</name>
<dbReference type="InterPro" id="IPR041492">
    <property type="entry name" value="HAD_2"/>
</dbReference>
<dbReference type="SUPFAM" id="SSF56784">
    <property type="entry name" value="HAD-like"/>
    <property type="match status" value="1"/>
</dbReference>
<dbReference type="OrthoDB" id="9792518at2"/>
<dbReference type="RefSeq" id="WP_132380300.1">
    <property type="nucleotide sequence ID" value="NZ_DAIQXH010000030.1"/>
</dbReference>
<dbReference type="SFLD" id="SFLDG01129">
    <property type="entry name" value="C1.5:_HAD__Beta-PGM__Phosphata"/>
    <property type="match status" value="1"/>
</dbReference>
<gene>
    <name evidence="1" type="ORF">EDD59_107115</name>
</gene>